<dbReference type="Proteomes" id="UP001177258">
    <property type="component" value="Unassembled WGS sequence"/>
</dbReference>
<evidence type="ECO:0000313" key="1">
    <source>
        <dbReference type="EMBL" id="MDO7252434.1"/>
    </source>
</evidence>
<accession>A0AA90PPJ2</accession>
<dbReference type="AlphaFoldDB" id="A0AA90PPJ2"/>
<gene>
    <name evidence="1" type="ORF">Q5I04_00675</name>
    <name evidence="2" type="ORF">Q5I06_00675</name>
</gene>
<evidence type="ECO:0000313" key="3">
    <source>
        <dbReference type="Proteomes" id="UP001177258"/>
    </source>
</evidence>
<reference evidence="1" key="2">
    <citation type="submission" date="2023-07" db="EMBL/GenBank/DDBJ databases">
        <authorList>
            <person name="Aydin F."/>
            <person name="Tarhane S."/>
            <person name="Saticioglu I.B."/>
            <person name="Karakaya E."/>
            <person name="Abay S."/>
            <person name="Guran O."/>
            <person name="Bozkurt E."/>
            <person name="Uzum N."/>
            <person name="Olgun K."/>
            <person name="Jablonski D."/>
        </authorList>
    </citation>
    <scope>NUCLEOTIDE SEQUENCE</scope>
    <source>
        <strain evidence="1">Faydin-H75</strain>
    </source>
</reference>
<evidence type="ECO:0000313" key="2">
    <source>
        <dbReference type="EMBL" id="MDP2538301.1"/>
    </source>
</evidence>
<comment type="caution">
    <text evidence="2">The sequence shown here is derived from an EMBL/GenBank/DDBJ whole genome shotgun (WGS) entry which is preliminary data.</text>
</comment>
<proteinExistence type="predicted"/>
<dbReference type="InterPro" id="IPR029069">
    <property type="entry name" value="HotDog_dom_sf"/>
</dbReference>
<dbReference type="Gene3D" id="3.10.129.10">
    <property type="entry name" value="Hotdog Thioesterase"/>
    <property type="match status" value="1"/>
</dbReference>
<evidence type="ECO:0000313" key="4">
    <source>
        <dbReference type="Proteomes" id="UP001240777"/>
    </source>
</evidence>
<reference evidence="1 3" key="3">
    <citation type="journal article" date="2024" name="Syst. Appl. Microbiol.">
        <title>Helicobacter cappadocius sp. nov., from lizards: The first psychrotrophic Helicobacter species.</title>
        <authorList>
            <person name="Aydin F."/>
            <person name="Tarhane S."/>
            <person name="Karakaya E."/>
            <person name="Abay S."/>
            <person name="Kayman T."/>
            <person name="Guran O."/>
            <person name="Bozkurt E."/>
            <person name="Uzum N."/>
            <person name="Avci A."/>
            <person name="Olgun K."/>
            <person name="Jablonski D."/>
            <person name="Guran C."/>
            <person name="Burcin Saticioglu I."/>
        </authorList>
    </citation>
    <scope>NUCLEOTIDE SEQUENCE [LARGE SCALE GENOMIC DNA]</scope>
    <source>
        <strain evidence="1">Faydin-H75</strain>
        <strain evidence="3">faydin-H76</strain>
    </source>
</reference>
<protein>
    <submittedName>
        <fullName evidence="2">PaaI family thioesterase</fullName>
    </submittedName>
</protein>
<sequence>MDEQIAETEQNATNAAQERIVCNKIDTSLCGELTSLSKNSAQSVFIPKESMISDENMIHNGFVFNAASYAALCAINRKNSIIIGSEVKFFAPIELGHEIIFQANAIQSESKKTEVKVEGFLLDIKIFDGTFYVVIFDKKLFKLRLKDKNQDA</sequence>
<dbReference type="Proteomes" id="UP001240777">
    <property type="component" value="Unassembled WGS sequence"/>
</dbReference>
<name>A0AA90PPJ2_9HELI</name>
<dbReference type="EMBL" id="JAUPEV010000001">
    <property type="protein sequence ID" value="MDO7252434.1"/>
    <property type="molecule type" value="Genomic_DNA"/>
</dbReference>
<dbReference type="RefSeq" id="WP_305516275.1">
    <property type="nucleotide sequence ID" value="NZ_JAUPEV010000001.1"/>
</dbReference>
<dbReference type="EMBL" id="JAUYZK010000001">
    <property type="protein sequence ID" value="MDP2538301.1"/>
    <property type="molecule type" value="Genomic_DNA"/>
</dbReference>
<keyword evidence="4" id="KW-1185">Reference proteome</keyword>
<reference evidence="2 4" key="1">
    <citation type="submission" date="2023-07" db="EMBL/GenBank/DDBJ databases">
        <title>Unpublished Manusciprt.</title>
        <authorList>
            <person name="Aydin F."/>
            <person name="Tarhane S."/>
            <person name="Saticioglu I.B."/>
            <person name="Karakaya E."/>
            <person name="Abay S."/>
            <person name="Guran O."/>
            <person name="Bozkurt E."/>
            <person name="Uzum N."/>
            <person name="Olgun K."/>
            <person name="Jablonski D."/>
        </authorList>
    </citation>
    <scope>NUCLEOTIDE SEQUENCE</scope>
    <source>
        <strain evidence="4">faydin-H75</strain>
        <strain evidence="2">Faydin-H76</strain>
    </source>
</reference>
<dbReference type="SUPFAM" id="SSF54637">
    <property type="entry name" value="Thioesterase/thiol ester dehydrase-isomerase"/>
    <property type="match status" value="1"/>
</dbReference>
<organism evidence="2 3">
    <name type="scientific">Helicobacter cappadocius</name>
    <dbReference type="NCBI Taxonomy" id="3063998"/>
    <lineage>
        <taxon>Bacteria</taxon>
        <taxon>Pseudomonadati</taxon>
        <taxon>Campylobacterota</taxon>
        <taxon>Epsilonproteobacteria</taxon>
        <taxon>Campylobacterales</taxon>
        <taxon>Helicobacteraceae</taxon>
        <taxon>Helicobacter</taxon>
    </lineage>
</organism>